<dbReference type="AlphaFoldDB" id="A0A660SPA1"/>
<evidence type="ECO:0000256" key="5">
    <source>
        <dbReference type="ARBA" id="ARBA00023274"/>
    </source>
</evidence>
<comment type="function">
    <text evidence="7">This is one of the proteins that bind and probably mediate the attachment of the 5S RNA into the large ribosomal subunit, where it forms part of the central protuberance.</text>
</comment>
<proteinExistence type="inferred from homology"/>
<dbReference type="GO" id="GO:0003735">
    <property type="term" value="F:structural constituent of ribosome"/>
    <property type="evidence" value="ECO:0007669"/>
    <property type="project" value="InterPro"/>
</dbReference>
<dbReference type="GO" id="GO:0008097">
    <property type="term" value="F:5S rRNA binding"/>
    <property type="evidence" value="ECO:0007669"/>
    <property type="project" value="TreeGrafter"/>
</dbReference>
<evidence type="ECO:0000256" key="7">
    <source>
        <dbReference type="HAMAP-Rule" id="MF_01337"/>
    </source>
</evidence>
<dbReference type="InterPro" id="IPR005484">
    <property type="entry name" value="Ribosomal_uL18_bac/plant/anim"/>
</dbReference>
<evidence type="ECO:0000256" key="2">
    <source>
        <dbReference type="ARBA" id="ARBA00022730"/>
    </source>
</evidence>
<accession>A0A660SPA1</accession>
<dbReference type="PANTHER" id="PTHR12899">
    <property type="entry name" value="39S RIBOSOMAL PROTEIN L18, MITOCHONDRIAL"/>
    <property type="match status" value="1"/>
</dbReference>
<keyword evidence="3 7" id="KW-0694">RNA-binding</keyword>
<dbReference type="PANTHER" id="PTHR12899:SF3">
    <property type="entry name" value="LARGE RIBOSOMAL SUBUNIT PROTEIN UL18M"/>
    <property type="match status" value="1"/>
</dbReference>
<dbReference type="GO" id="GO:0006412">
    <property type="term" value="P:translation"/>
    <property type="evidence" value="ECO:0007669"/>
    <property type="project" value="UniProtKB-UniRule"/>
</dbReference>
<dbReference type="GO" id="GO:0022625">
    <property type="term" value="C:cytosolic large ribosomal subunit"/>
    <property type="evidence" value="ECO:0007669"/>
    <property type="project" value="TreeGrafter"/>
</dbReference>
<dbReference type="Gene3D" id="3.30.420.100">
    <property type="match status" value="1"/>
</dbReference>
<evidence type="ECO:0000256" key="1">
    <source>
        <dbReference type="ARBA" id="ARBA00007116"/>
    </source>
</evidence>
<dbReference type="InterPro" id="IPR057268">
    <property type="entry name" value="Ribosomal_L18"/>
</dbReference>
<evidence type="ECO:0000256" key="4">
    <source>
        <dbReference type="ARBA" id="ARBA00022980"/>
    </source>
</evidence>
<sequence length="122" mass="13969">MDKSKTKRLNRIKRHKRLRLHLSGIQDKPRLVVFRSISNIYGQIIDDVKRITIVSSSSIDKDMKQKVKGKNKIEVSKIIGEAIAKKAIDKGIKKLVFDRGGYKYHGRIKSFAEACREAGLDF</sequence>
<comment type="subunit">
    <text evidence="7">Part of the 50S ribosomal subunit; part of the 5S rRNA/L5/L18/L25 subcomplex. Contacts the 5S and 23S rRNAs.</text>
</comment>
<dbReference type="FunFam" id="3.30.420.100:FF:000001">
    <property type="entry name" value="50S ribosomal protein L18"/>
    <property type="match status" value="1"/>
</dbReference>
<protein>
    <recommendedName>
        <fullName evidence="6 7">Large ribosomal subunit protein uL18</fullName>
    </recommendedName>
</protein>
<reference evidence="8 9" key="1">
    <citation type="submission" date="2018-06" db="EMBL/GenBank/DDBJ databases">
        <title>Extensive metabolic versatility and redundancy in microbially diverse, dynamic hydrothermal sediments.</title>
        <authorList>
            <person name="Dombrowski N."/>
            <person name="Teske A."/>
            <person name="Baker B.J."/>
        </authorList>
    </citation>
    <scope>NUCLEOTIDE SEQUENCE [LARGE SCALE GENOMIC DNA]</scope>
    <source>
        <strain evidence="8">B10_G13</strain>
    </source>
</reference>
<dbReference type="SUPFAM" id="SSF53137">
    <property type="entry name" value="Translational machinery components"/>
    <property type="match status" value="1"/>
</dbReference>
<comment type="caution">
    <text evidence="8">The sequence shown here is derived from an EMBL/GenBank/DDBJ whole genome shotgun (WGS) entry which is preliminary data.</text>
</comment>
<dbReference type="EMBL" id="QNBD01000012">
    <property type="protein sequence ID" value="RKX72553.1"/>
    <property type="molecule type" value="Genomic_DNA"/>
</dbReference>
<dbReference type="CDD" id="cd00432">
    <property type="entry name" value="Ribosomal_L18_L5e"/>
    <property type="match status" value="1"/>
</dbReference>
<dbReference type="NCBIfam" id="TIGR00060">
    <property type="entry name" value="L18_bact"/>
    <property type="match status" value="1"/>
</dbReference>
<evidence type="ECO:0000313" key="9">
    <source>
        <dbReference type="Proteomes" id="UP000271125"/>
    </source>
</evidence>
<dbReference type="HAMAP" id="MF_01337_B">
    <property type="entry name" value="Ribosomal_uL18_B"/>
    <property type="match status" value="1"/>
</dbReference>
<gene>
    <name evidence="7" type="primary">rplR</name>
    <name evidence="8" type="ORF">DRP43_00475</name>
</gene>
<evidence type="ECO:0000256" key="6">
    <source>
        <dbReference type="ARBA" id="ARBA00035197"/>
    </source>
</evidence>
<comment type="similarity">
    <text evidence="1 7">Belongs to the universal ribosomal protein uL18 family.</text>
</comment>
<keyword evidence="4 7" id="KW-0689">Ribosomal protein</keyword>
<dbReference type="InterPro" id="IPR004389">
    <property type="entry name" value="Ribosomal_uL18_bac-type"/>
</dbReference>
<organism evidence="8 9">
    <name type="scientific">candidate division TA06 bacterium</name>
    <dbReference type="NCBI Taxonomy" id="2250710"/>
    <lineage>
        <taxon>Bacteria</taxon>
        <taxon>Bacteria division TA06</taxon>
    </lineage>
</organism>
<dbReference type="Proteomes" id="UP000271125">
    <property type="component" value="Unassembled WGS sequence"/>
</dbReference>
<name>A0A660SPA1_UNCT6</name>
<evidence type="ECO:0000313" key="8">
    <source>
        <dbReference type="EMBL" id="RKX72553.1"/>
    </source>
</evidence>
<dbReference type="Pfam" id="PF00861">
    <property type="entry name" value="Ribosomal_L18p"/>
    <property type="match status" value="1"/>
</dbReference>
<keyword evidence="2 7" id="KW-0699">rRNA-binding</keyword>
<evidence type="ECO:0000256" key="3">
    <source>
        <dbReference type="ARBA" id="ARBA00022884"/>
    </source>
</evidence>
<keyword evidence="5 7" id="KW-0687">Ribonucleoprotein</keyword>